<dbReference type="InterPro" id="IPR012337">
    <property type="entry name" value="RNaseH-like_sf"/>
</dbReference>
<dbReference type="InterPro" id="IPR036397">
    <property type="entry name" value="RNaseH_sf"/>
</dbReference>
<reference evidence="3" key="1">
    <citation type="submission" date="2017-01" db="EMBL/GenBank/DDBJ databases">
        <authorList>
            <person name="Wang Y."/>
            <person name="White M."/>
            <person name="Kvist S."/>
            <person name="Moncalvo J.-M."/>
        </authorList>
    </citation>
    <scope>NUCLEOTIDE SEQUENCE [LARGE SCALE GENOMIC DNA]</scope>
    <source>
        <strain evidence="3">ID-206-W2</strain>
    </source>
</reference>
<dbReference type="Proteomes" id="UP000187429">
    <property type="component" value="Unassembled WGS sequence"/>
</dbReference>
<keyword evidence="3" id="KW-1185">Reference proteome</keyword>
<comment type="caution">
    <text evidence="2">The sequence shown here is derived from an EMBL/GenBank/DDBJ whole genome shotgun (WGS) entry which is preliminary data.</text>
</comment>
<organism evidence="2 3">
    <name type="scientific">Smittium culicis</name>
    <dbReference type="NCBI Taxonomy" id="133412"/>
    <lineage>
        <taxon>Eukaryota</taxon>
        <taxon>Fungi</taxon>
        <taxon>Fungi incertae sedis</taxon>
        <taxon>Zoopagomycota</taxon>
        <taxon>Kickxellomycotina</taxon>
        <taxon>Harpellomycetes</taxon>
        <taxon>Harpellales</taxon>
        <taxon>Legeriomycetaceae</taxon>
        <taxon>Smittium</taxon>
    </lineage>
</organism>
<protein>
    <submittedName>
        <fullName evidence="2">Retrovirus-related Pol polyprotein from transposon</fullName>
    </submittedName>
</protein>
<dbReference type="InterPro" id="IPR050951">
    <property type="entry name" value="Retrovirus_Pol_polyprotein"/>
</dbReference>
<dbReference type="PANTHER" id="PTHR37984:SF5">
    <property type="entry name" value="PROTEIN NYNRIN-LIKE"/>
    <property type="match status" value="1"/>
</dbReference>
<dbReference type="SUPFAM" id="SSF53098">
    <property type="entry name" value="Ribonuclease H-like"/>
    <property type="match status" value="1"/>
</dbReference>
<sequence length="323" mass="37411">MNPIIATEPFEIIGLDAVGPISPISCDGNRYLLTAIDYLTKWPICRATKDIKTQTVINFLIYDVVQNYGTPRQLITDRGSNFVSDIAEKFYDFLNIKHTPATSYRPQTNGQVERLNQSIKSVLSKICESDQENWDQYIWKMMLTLRTMKSRITKYSPSELLYGTKIITPVAWKPRSENDDINEDIFERVKRIDLEIPEMRLKAFNSSVKNKKYEAKKYNENVKLYKFKVGDKVLKQVEVGDKFGPKWEGPYTIYWVHGKGSYVIQDINDNRDLVNGDRLKIYNENRNMIPEVRPSRIIPTLRQFRQQNTALSGRSSLFGGSVV</sequence>
<dbReference type="InterPro" id="IPR001584">
    <property type="entry name" value="Integrase_cat-core"/>
</dbReference>
<dbReference type="GO" id="GO:0003676">
    <property type="term" value="F:nucleic acid binding"/>
    <property type="evidence" value="ECO:0007669"/>
    <property type="project" value="InterPro"/>
</dbReference>
<dbReference type="PANTHER" id="PTHR37984">
    <property type="entry name" value="PROTEIN CBG26694"/>
    <property type="match status" value="1"/>
</dbReference>
<feature type="domain" description="Integrase catalytic" evidence="1">
    <location>
        <begin position="5"/>
        <end position="165"/>
    </location>
</feature>
<dbReference type="GO" id="GO:0015074">
    <property type="term" value="P:DNA integration"/>
    <property type="evidence" value="ECO:0007669"/>
    <property type="project" value="InterPro"/>
</dbReference>
<dbReference type="Pfam" id="PF00665">
    <property type="entry name" value="rve"/>
    <property type="match status" value="1"/>
</dbReference>
<dbReference type="AlphaFoldDB" id="A0A1R1XPS8"/>
<gene>
    <name evidence="2" type="ORF">AYI69_g7753</name>
</gene>
<evidence type="ECO:0000259" key="1">
    <source>
        <dbReference type="PROSITE" id="PS50994"/>
    </source>
</evidence>
<evidence type="ECO:0000313" key="2">
    <source>
        <dbReference type="EMBL" id="OMJ16644.1"/>
    </source>
</evidence>
<dbReference type="EMBL" id="LSSM01003837">
    <property type="protein sequence ID" value="OMJ16644.1"/>
    <property type="molecule type" value="Genomic_DNA"/>
</dbReference>
<accession>A0A1R1XPS8</accession>
<dbReference type="Gene3D" id="3.30.420.10">
    <property type="entry name" value="Ribonuclease H-like superfamily/Ribonuclease H"/>
    <property type="match status" value="1"/>
</dbReference>
<dbReference type="PROSITE" id="PS50994">
    <property type="entry name" value="INTEGRASE"/>
    <property type="match status" value="1"/>
</dbReference>
<dbReference type="GO" id="GO:0005634">
    <property type="term" value="C:nucleus"/>
    <property type="evidence" value="ECO:0007669"/>
    <property type="project" value="UniProtKB-ARBA"/>
</dbReference>
<dbReference type="FunFam" id="3.30.420.10:FF:000032">
    <property type="entry name" value="Retrovirus-related Pol polyprotein from transposon 297-like Protein"/>
    <property type="match status" value="1"/>
</dbReference>
<dbReference type="OrthoDB" id="5592268at2759"/>
<proteinExistence type="predicted"/>
<name>A0A1R1XPS8_9FUNG</name>
<evidence type="ECO:0000313" key="3">
    <source>
        <dbReference type="Proteomes" id="UP000187429"/>
    </source>
</evidence>